<dbReference type="OrthoDB" id="9809391at2"/>
<evidence type="ECO:0000256" key="1">
    <source>
        <dbReference type="ARBA" id="ARBA00023125"/>
    </source>
</evidence>
<dbReference type="InterPro" id="IPR004155">
    <property type="entry name" value="PBS_lyase_HEAT"/>
</dbReference>
<dbReference type="SUPFAM" id="SSF46955">
    <property type="entry name" value="Putative DNA-binding domain"/>
    <property type="match status" value="1"/>
</dbReference>
<dbReference type="GO" id="GO:0003677">
    <property type="term" value="F:DNA binding"/>
    <property type="evidence" value="ECO:0007669"/>
    <property type="project" value="UniProtKB-KW"/>
</dbReference>
<evidence type="ECO:0000313" key="4">
    <source>
        <dbReference type="EMBL" id="REJ06071.1"/>
    </source>
</evidence>
<dbReference type="GO" id="GO:0003700">
    <property type="term" value="F:DNA-binding transcription factor activity"/>
    <property type="evidence" value="ECO:0007669"/>
    <property type="project" value="InterPro"/>
</dbReference>
<dbReference type="InterPro" id="IPR011989">
    <property type="entry name" value="ARM-like"/>
</dbReference>
<keyword evidence="5" id="KW-1185">Reference proteome</keyword>
<comment type="caution">
    <text evidence="4">The sequence shown here is derived from an EMBL/GenBank/DDBJ whole genome shotgun (WGS) entry which is preliminary data.</text>
</comment>
<dbReference type="InterPro" id="IPR016024">
    <property type="entry name" value="ARM-type_fold"/>
</dbReference>
<dbReference type="PANTHER" id="PTHR30204">
    <property type="entry name" value="REDOX-CYCLING DRUG-SENSING TRANSCRIPTIONAL ACTIVATOR SOXR"/>
    <property type="match status" value="1"/>
</dbReference>
<accession>A0A371NUM5</accession>
<dbReference type="InterPro" id="IPR000551">
    <property type="entry name" value="MerR-type_HTH_dom"/>
</dbReference>
<dbReference type="Gene3D" id="1.10.1660.10">
    <property type="match status" value="1"/>
</dbReference>
<dbReference type="Pfam" id="PF00376">
    <property type="entry name" value="MerR"/>
    <property type="match status" value="1"/>
</dbReference>
<dbReference type="SMART" id="SM00567">
    <property type="entry name" value="EZ_HEAT"/>
    <property type="match status" value="3"/>
</dbReference>
<dbReference type="InterPro" id="IPR009061">
    <property type="entry name" value="DNA-bd_dom_put_sf"/>
</dbReference>
<feature type="compositionally biased region" description="Low complexity" evidence="2">
    <location>
        <begin position="138"/>
        <end position="157"/>
    </location>
</feature>
<keyword evidence="1 4" id="KW-0238">DNA-binding</keyword>
<dbReference type="EMBL" id="QUAB01000038">
    <property type="protein sequence ID" value="REJ06071.1"/>
    <property type="molecule type" value="Genomic_DNA"/>
</dbReference>
<dbReference type="Gene3D" id="1.25.10.10">
    <property type="entry name" value="Leucine-rich Repeat Variant"/>
    <property type="match status" value="1"/>
</dbReference>
<dbReference type="PROSITE" id="PS50937">
    <property type="entry name" value="HTH_MERR_2"/>
    <property type="match status" value="1"/>
</dbReference>
<organism evidence="4 5">
    <name type="scientific">Microbacterium bovistercoris</name>
    <dbReference type="NCBI Taxonomy" id="2293570"/>
    <lineage>
        <taxon>Bacteria</taxon>
        <taxon>Bacillati</taxon>
        <taxon>Actinomycetota</taxon>
        <taxon>Actinomycetes</taxon>
        <taxon>Micrococcales</taxon>
        <taxon>Microbacteriaceae</taxon>
        <taxon>Microbacterium</taxon>
    </lineage>
</organism>
<dbReference type="RefSeq" id="WP_116241668.1">
    <property type="nucleotide sequence ID" value="NZ_QUAB01000038.1"/>
</dbReference>
<dbReference type="Proteomes" id="UP000262172">
    <property type="component" value="Unassembled WGS sequence"/>
</dbReference>
<evidence type="ECO:0000256" key="2">
    <source>
        <dbReference type="SAM" id="MobiDB-lite"/>
    </source>
</evidence>
<dbReference type="PROSITE" id="PS00552">
    <property type="entry name" value="HTH_MERR_1"/>
    <property type="match status" value="1"/>
</dbReference>
<dbReference type="PRINTS" id="PR00040">
    <property type="entry name" value="HTHMERR"/>
</dbReference>
<dbReference type="CDD" id="cd01106">
    <property type="entry name" value="HTH_TipAL-Mta"/>
    <property type="match status" value="1"/>
</dbReference>
<dbReference type="AlphaFoldDB" id="A0A371NUM5"/>
<dbReference type="PANTHER" id="PTHR30204:SF93">
    <property type="entry name" value="HTH MERR-TYPE DOMAIN-CONTAINING PROTEIN"/>
    <property type="match status" value="1"/>
</dbReference>
<feature type="domain" description="HTH merR-type" evidence="3">
    <location>
        <begin position="1"/>
        <end position="69"/>
    </location>
</feature>
<gene>
    <name evidence="4" type="ORF">DY023_07195</name>
</gene>
<evidence type="ECO:0000313" key="5">
    <source>
        <dbReference type="Proteomes" id="UP000262172"/>
    </source>
</evidence>
<sequence length="301" mass="31382">MLIGEVAAQTGISTRMLRHYDSIGLVSPSERTAGGYRRYTDSDLQTLLHVEALRALGLGLPEVAETLGSPDFSPATVVDRLLVHTAELIAREQQLLRRLERIRSSEQGAGSEALHLIGLMHGVEPHEPPRRPGGADGPVGDAAAATAEDAPASEADPNAAGALDWALARIGDRAVPLLKASLASPDVTQRRKAAVTLEKIGSARALAALAGALEDSDTVVRARAALIRGRRGDLDAVPALVDLIVQGVDDVEAIELLAGLAVSPQAASEIIGMISERIPAADAEARARLTGALAEMEKPAS</sequence>
<dbReference type="SUPFAM" id="SSF48371">
    <property type="entry name" value="ARM repeat"/>
    <property type="match status" value="1"/>
</dbReference>
<dbReference type="Pfam" id="PF13646">
    <property type="entry name" value="HEAT_2"/>
    <property type="match status" value="1"/>
</dbReference>
<evidence type="ECO:0000259" key="3">
    <source>
        <dbReference type="PROSITE" id="PS50937"/>
    </source>
</evidence>
<proteinExistence type="predicted"/>
<protein>
    <submittedName>
        <fullName evidence="4">MerR family DNA-binding transcriptional regulator</fullName>
    </submittedName>
</protein>
<reference evidence="4 5" key="1">
    <citation type="submission" date="2018-08" db="EMBL/GenBank/DDBJ databases">
        <title>Isolation, diversity and antifungal activity of Actinobacteria from cow dung.</title>
        <authorList>
            <person name="Ling L."/>
        </authorList>
    </citation>
    <scope>NUCLEOTIDE SEQUENCE [LARGE SCALE GENOMIC DNA]</scope>
    <source>
        <strain evidence="4 5">NEAU-LLE</strain>
    </source>
</reference>
<feature type="region of interest" description="Disordered" evidence="2">
    <location>
        <begin position="122"/>
        <end position="157"/>
    </location>
</feature>
<dbReference type="InterPro" id="IPR047057">
    <property type="entry name" value="MerR_fam"/>
</dbReference>
<dbReference type="SMART" id="SM00422">
    <property type="entry name" value="HTH_MERR"/>
    <property type="match status" value="1"/>
</dbReference>
<name>A0A371NUM5_9MICO</name>